<gene>
    <name evidence="3" type="ORF">FPE01S_08_00300</name>
</gene>
<dbReference type="InterPro" id="IPR005543">
    <property type="entry name" value="PASTA_dom"/>
</dbReference>
<evidence type="ECO:0000313" key="3">
    <source>
        <dbReference type="EMBL" id="GAO45710.1"/>
    </source>
</evidence>
<evidence type="ECO:0000256" key="1">
    <source>
        <dbReference type="SAM" id="Phobius"/>
    </source>
</evidence>
<keyword evidence="1" id="KW-0812">Transmembrane</keyword>
<keyword evidence="1" id="KW-1133">Transmembrane helix</keyword>
<accession>A0A0E9N8J0</accession>
<organism evidence="3 4">
    <name type="scientific">Flavihumibacter petaseus NBRC 106054</name>
    <dbReference type="NCBI Taxonomy" id="1220578"/>
    <lineage>
        <taxon>Bacteria</taxon>
        <taxon>Pseudomonadati</taxon>
        <taxon>Bacteroidota</taxon>
        <taxon>Chitinophagia</taxon>
        <taxon>Chitinophagales</taxon>
        <taxon>Chitinophagaceae</taxon>
        <taxon>Flavihumibacter</taxon>
    </lineage>
</organism>
<dbReference type="RefSeq" id="WP_245624066.1">
    <property type="nucleotide sequence ID" value="NZ_BBWV01000008.1"/>
</dbReference>
<dbReference type="AlphaFoldDB" id="A0A0E9N8J0"/>
<dbReference type="SMART" id="SM00740">
    <property type="entry name" value="PASTA"/>
    <property type="match status" value="3"/>
</dbReference>
<keyword evidence="4" id="KW-1185">Reference proteome</keyword>
<dbReference type="Gene3D" id="3.30.10.20">
    <property type="match status" value="3"/>
</dbReference>
<comment type="caution">
    <text evidence="3">The sequence shown here is derived from an EMBL/GenBank/DDBJ whole genome shotgun (WGS) entry which is preliminary data.</text>
</comment>
<proteinExistence type="predicted"/>
<name>A0A0E9N8J0_9BACT</name>
<dbReference type="Pfam" id="PF03793">
    <property type="entry name" value="PASTA"/>
    <property type="match status" value="3"/>
</dbReference>
<evidence type="ECO:0000313" key="4">
    <source>
        <dbReference type="Proteomes" id="UP000033121"/>
    </source>
</evidence>
<keyword evidence="1" id="KW-0472">Membrane</keyword>
<protein>
    <recommendedName>
        <fullName evidence="2">PASTA domain-containing protein</fullName>
    </recommendedName>
</protein>
<dbReference type="EMBL" id="BBWV01000008">
    <property type="protein sequence ID" value="GAO45710.1"/>
    <property type="molecule type" value="Genomic_DNA"/>
</dbReference>
<evidence type="ECO:0000259" key="2">
    <source>
        <dbReference type="PROSITE" id="PS51178"/>
    </source>
</evidence>
<sequence>MLSFITKKPLWVNMLVALALVGILVLLFFSTLEFFTRHDEVISVPTVTGKSLEQAKSILEKEGFDVVVQDSVYRDTVKALAVVKQFPEAEATVKVNRTVYLTINRAIPPEVVMPNLIGMSLRNATIVLKQFGLKLGDTTYKPDFAKNSVLNQNRNGAEVKPGTKLPMGTAISIVLGSGLSDIDMSVPDLVGMTFADASSLINSIGINFGAKVLDNDVRDSSTAFIYRQSPDYYTPDGKTNRIRPGQMIDVWLGTQRPVRDTTRIAPAPKPAENNY</sequence>
<dbReference type="STRING" id="1220578.FPE01S_08_00300"/>
<dbReference type="PROSITE" id="PS51178">
    <property type="entry name" value="PASTA"/>
    <property type="match status" value="1"/>
</dbReference>
<feature type="domain" description="PASTA" evidence="2">
    <location>
        <begin position="38"/>
        <end position="105"/>
    </location>
</feature>
<dbReference type="CDD" id="cd06577">
    <property type="entry name" value="PASTA_pknB"/>
    <property type="match status" value="2"/>
</dbReference>
<feature type="transmembrane region" description="Helical" evidence="1">
    <location>
        <begin position="12"/>
        <end position="32"/>
    </location>
</feature>
<dbReference type="Proteomes" id="UP000033121">
    <property type="component" value="Unassembled WGS sequence"/>
</dbReference>
<reference evidence="3 4" key="1">
    <citation type="submission" date="2015-04" db="EMBL/GenBank/DDBJ databases">
        <title>Whole genome shotgun sequence of Flavihumibacter petaseus NBRC 106054.</title>
        <authorList>
            <person name="Miyazawa S."/>
            <person name="Hosoyama A."/>
            <person name="Hashimoto M."/>
            <person name="Noguchi M."/>
            <person name="Tsuchikane K."/>
            <person name="Ohji S."/>
            <person name="Yamazoe A."/>
            <person name="Ichikawa N."/>
            <person name="Kimura A."/>
            <person name="Fujita N."/>
        </authorList>
    </citation>
    <scope>NUCLEOTIDE SEQUENCE [LARGE SCALE GENOMIC DNA]</scope>
    <source>
        <strain evidence="3 4">NBRC 106054</strain>
    </source>
</reference>